<keyword evidence="4" id="KW-0805">Transcription regulation</keyword>
<dbReference type="AlphaFoldDB" id="A0AA44FD05"/>
<dbReference type="GO" id="GO:0006355">
    <property type="term" value="P:regulation of DNA-templated transcription"/>
    <property type="evidence" value="ECO:0007669"/>
    <property type="project" value="InterPro"/>
</dbReference>
<keyword evidence="7" id="KW-0804">Transcription</keyword>
<dbReference type="InterPro" id="IPR009057">
    <property type="entry name" value="Homeodomain-like_sf"/>
</dbReference>
<dbReference type="InterPro" id="IPR029016">
    <property type="entry name" value="GAF-like_dom_sf"/>
</dbReference>
<dbReference type="GO" id="GO:0005524">
    <property type="term" value="F:ATP binding"/>
    <property type="evidence" value="ECO:0007669"/>
    <property type="project" value="UniProtKB-KW"/>
</dbReference>
<dbReference type="InterPro" id="IPR027417">
    <property type="entry name" value="P-loop_NTPase"/>
</dbReference>
<evidence type="ECO:0000256" key="4">
    <source>
        <dbReference type="ARBA" id="ARBA00023015"/>
    </source>
</evidence>
<dbReference type="SUPFAM" id="SSF46689">
    <property type="entry name" value="Homeodomain-like"/>
    <property type="match status" value="1"/>
</dbReference>
<dbReference type="InterPro" id="IPR058031">
    <property type="entry name" value="AAA_lid_NorR"/>
</dbReference>
<dbReference type="PROSITE" id="PS00675">
    <property type="entry name" value="SIGMA54_INTERACT_1"/>
    <property type="match status" value="1"/>
</dbReference>
<sequence length="624" mass="68596">MVSTLSHIREIERVGMGAVSPRDTPVIQSWLRCLNDYKLDPTIAQEAYIVPELKLREHREQAEELIRIGRSGLEALFNQIAEQNYVLLLSDARGVTVDFMGDPTFDNQLRRAGLYLGSEWSENRAGTCAVGACLVSGEPVIIHQDDHFDTSHIGLTCTAAPVFDTLGDLTAVLDISQLRSPTAKASQQLALHLVASTARRIELANLMTRTRNDWVLRLARSPEFLDVDPDAAIALDGSGRITGMTHGGFGALARSMNMHGLATRDFLGQPISSVFDIDVDDLPRFMRGRPNGERLLRARNGLVLFASAIAPAVSIRAPVTPEPRLPRALRDMSNGDPAMEKVQARAAKLAARDIPILIQGETGSGKEYLARAIHDSCNSDGNFVAVNCAAIPEHLIESELFGYTPGAFTGASQKGKRGLIEEASGGTLFLDEIGDMPLSLQSRLLRVLSENEVQPVGALKAKPVRLRVLSASHRDLAELVKEGRFRQDLYYRLNAATVTLPALREREDLGWLIDQFLRRIEKENGETYRIDKAARAILLDHDWPGNLRELFNALRVAAALSDGGKIDPGCLPEHLFAEVATDDALRDDDDLRRALKDCGNNVSALARSLGVNRSTIHRRLKRLN</sequence>
<dbReference type="SUPFAM" id="SSF52540">
    <property type="entry name" value="P-loop containing nucleoside triphosphate hydrolases"/>
    <property type="match status" value="1"/>
</dbReference>
<keyword evidence="5" id="KW-0238">DNA-binding</keyword>
<dbReference type="Gene3D" id="1.10.8.60">
    <property type="match status" value="1"/>
</dbReference>
<dbReference type="Pfam" id="PF02954">
    <property type="entry name" value="HTH_8"/>
    <property type="match status" value="1"/>
</dbReference>
<evidence type="ECO:0000256" key="1">
    <source>
        <dbReference type="ARBA" id="ARBA00022741"/>
    </source>
</evidence>
<dbReference type="GO" id="GO:0043565">
    <property type="term" value="F:sequence-specific DNA binding"/>
    <property type="evidence" value="ECO:0007669"/>
    <property type="project" value="InterPro"/>
</dbReference>
<evidence type="ECO:0000256" key="2">
    <source>
        <dbReference type="ARBA" id="ARBA00022840"/>
    </source>
</evidence>
<dbReference type="FunFam" id="3.40.50.300:FF:000006">
    <property type="entry name" value="DNA-binding transcriptional regulator NtrC"/>
    <property type="match status" value="1"/>
</dbReference>
<proteinExistence type="predicted"/>
<evidence type="ECO:0000256" key="5">
    <source>
        <dbReference type="ARBA" id="ARBA00023125"/>
    </source>
</evidence>
<accession>A0AA44FD05</accession>
<dbReference type="GO" id="GO:0000160">
    <property type="term" value="P:phosphorelay signal transduction system"/>
    <property type="evidence" value="ECO:0007669"/>
    <property type="project" value="UniProtKB-KW"/>
</dbReference>
<dbReference type="Proteomes" id="UP000702952">
    <property type="component" value="Unassembled WGS sequence"/>
</dbReference>
<dbReference type="InterPro" id="IPR002197">
    <property type="entry name" value="HTH_Fis"/>
</dbReference>
<dbReference type="PANTHER" id="PTHR32071">
    <property type="entry name" value="TRANSCRIPTIONAL REGULATORY PROTEIN"/>
    <property type="match status" value="1"/>
</dbReference>
<dbReference type="EMBL" id="JAAMAY010000046">
    <property type="protein sequence ID" value="NTC32325.1"/>
    <property type="molecule type" value="Genomic_DNA"/>
</dbReference>
<keyword evidence="3" id="KW-0902">Two-component regulatory system</keyword>
<dbReference type="Gene3D" id="3.30.450.40">
    <property type="match status" value="1"/>
</dbReference>
<keyword evidence="6" id="KW-0010">Activator</keyword>
<protein>
    <submittedName>
        <fullName evidence="9">Sigma-54-dependent Fis family transcriptional regulator</fullName>
    </submittedName>
</protein>
<dbReference type="PANTHER" id="PTHR32071:SF77">
    <property type="entry name" value="TRANSCRIPTIONAL REGULATORY PROTEIN"/>
    <property type="match status" value="1"/>
</dbReference>
<dbReference type="Pfam" id="PF00158">
    <property type="entry name" value="Sigma54_activat"/>
    <property type="match status" value="1"/>
</dbReference>
<organism evidence="9 10">
    <name type="scientific">Agrobacterium tumefaciens</name>
    <dbReference type="NCBI Taxonomy" id="358"/>
    <lineage>
        <taxon>Bacteria</taxon>
        <taxon>Pseudomonadati</taxon>
        <taxon>Pseudomonadota</taxon>
        <taxon>Alphaproteobacteria</taxon>
        <taxon>Hyphomicrobiales</taxon>
        <taxon>Rhizobiaceae</taxon>
        <taxon>Rhizobium/Agrobacterium group</taxon>
        <taxon>Agrobacterium</taxon>
        <taxon>Agrobacterium tumefaciens complex</taxon>
    </lineage>
</organism>
<dbReference type="SMART" id="SM00382">
    <property type="entry name" value="AAA"/>
    <property type="match status" value="1"/>
</dbReference>
<dbReference type="Gene3D" id="3.40.50.300">
    <property type="entry name" value="P-loop containing nucleotide triphosphate hydrolases"/>
    <property type="match status" value="1"/>
</dbReference>
<dbReference type="InterPro" id="IPR025944">
    <property type="entry name" value="Sigma_54_int_dom_CS"/>
</dbReference>
<dbReference type="InterPro" id="IPR025943">
    <property type="entry name" value="Sigma_54_int_dom_ATP-bd_2"/>
</dbReference>
<dbReference type="InterPro" id="IPR003018">
    <property type="entry name" value="GAF"/>
</dbReference>
<keyword evidence="1" id="KW-0547">Nucleotide-binding</keyword>
<dbReference type="RefSeq" id="WP_003517806.1">
    <property type="nucleotide sequence ID" value="NC_015508.1"/>
</dbReference>
<evidence type="ECO:0000256" key="7">
    <source>
        <dbReference type="ARBA" id="ARBA00023163"/>
    </source>
</evidence>
<dbReference type="SUPFAM" id="SSF55781">
    <property type="entry name" value="GAF domain-like"/>
    <property type="match status" value="1"/>
</dbReference>
<gene>
    <name evidence="9" type="ORF">G6M46_29720</name>
</gene>
<dbReference type="Gene3D" id="1.10.10.60">
    <property type="entry name" value="Homeodomain-like"/>
    <property type="match status" value="1"/>
</dbReference>
<dbReference type="InterPro" id="IPR002078">
    <property type="entry name" value="Sigma_54_int"/>
</dbReference>
<name>A0AA44FD05_AGRTU</name>
<dbReference type="InterPro" id="IPR025662">
    <property type="entry name" value="Sigma_54_int_dom_ATP-bd_1"/>
</dbReference>
<dbReference type="PROSITE" id="PS50045">
    <property type="entry name" value="SIGMA54_INTERACT_4"/>
    <property type="match status" value="1"/>
</dbReference>
<dbReference type="PROSITE" id="PS00676">
    <property type="entry name" value="SIGMA54_INTERACT_2"/>
    <property type="match status" value="1"/>
</dbReference>
<dbReference type="PRINTS" id="PR01590">
    <property type="entry name" value="HTHFIS"/>
</dbReference>
<reference evidence="9" key="1">
    <citation type="journal article" date="2020" name="Science">
        <title>Unexpected conservation and global transmission of agrobacterial virulence plasmids.</title>
        <authorList>
            <person name="Weisberg A.J."/>
            <person name="Davis E.W. 2nd"/>
            <person name="Tabima J."/>
            <person name="Belcher M.S."/>
            <person name="Miller M."/>
            <person name="Kuo C.H."/>
            <person name="Loper J.E."/>
            <person name="Grunwald N.J."/>
            <person name="Putnam M.L."/>
            <person name="Chang J.H."/>
        </authorList>
    </citation>
    <scope>NUCLEOTIDE SEQUENCE</scope>
    <source>
        <strain evidence="9">17-1853-1a</strain>
    </source>
</reference>
<dbReference type="PROSITE" id="PS00688">
    <property type="entry name" value="SIGMA54_INTERACT_3"/>
    <property type="match status" value="1"/>
</dbReference>
<evidence type="ECO:0000256" key="3">
    <source>
        <dbReference type="ARBA" id="ARBA00023012"/>
    </source>
</evidence>
<dbReference type="InterPro" id="IPR003593">
    <property type="entry name" value="AAA+_ATPase"/>
</dbReference>
<dbReference type="Pfam" id="PF01590">
    <property type="entry name" value="GAF"/>
    <property type="match status" value="1"/>
</dbReference>
<comment type="caution">
    <text evidence="9">The sequence shown here is derived from an EMBL/GenBank/DDBJ whole genome shotgun (WGS) entry which is preliminary data.</text>
</comment>
<evidence type="ECO:0000313" key="9">
    <source>
        <dbReference type="EMBL" id="NTC32325.1"/>
    </source>
</evidence>
<evidence type="ECO:0000259" key="8">
    <source>
        <dbReference type="PROSITE" id="PS50045"/>
    </source>
</evidence>
<feature type="domain" description="Sigma-54 factor interaction" evidence="8">
    <location>
        <begin position="332"/>
        <end position="559"/>
    </location>
</feature>
<dbReference type="Pfam" id="PF25601">
    <property type="entry name" value="AAA_lid_14"/>
    <property type="match status" value="1"/>
</dbReference>
<evidence type="ECO:0000313" key="10">
    <source>
        <dbReference type="Proteomes" id="UP000702952"/>
    </source>
</evidence>
<dbReference type="CDD" id="cd00009">
    <property type="entry name" value="AAA"/>
    <property type="match status" value="1"/>
</dbReference>
<keyword evidence="2" id="KW-0067">ATP-binding</keyword>
<evidence type="ECO:0000256" key="6">
    <source>
        <dbReference type="ARBA" id="ARBA00023159"/>
    </source>
</evidence>